<dbReference type="PANTHER" id="PTHR10098">
    <property type="entry name" value="RAPSYN-RELATED"/>
    <property type="match status" value="1"/>
</dbReference>
<keyword evidence="1" id="KW-1133">Transmembrane helix</keyword>
<keyword evidence="1" id="KW-0812">Transmembrane</keyword>
<reference evidence="3 4" key="1">
    <citation type="submission" date="2022-05" db="EMBL/GenBank/DDBJ databases">
        <authorList>
            <consortium name="Genoscope - CEA"/>
            <person name="William W."/>
        </authorList>
    </citation>
    <scope>NUCLEOTIDE SEQUENCE [LARGE SCALE GENOMIC DNA]</scope>
</reference>
<proteinExistence type="predicted"/>
<evidence type="ECO:0000313" key="3">
    <source>
        <dbReference type="EMBL" id="CAH3130453.1"/>
    </source>
</evidence>
<protein>
    <recommendedName>
        <fullName evidence="2">CHAT domain-containing protein</fullName>
    </recommendedName>
</protein>
<keyword evidence="4" id="KW-1185">Reference proteome</keyword>
<keyword evidence="1" id="KW-0472">Membrane</keyword>
<name>A0AAU9WYN0_9CNID</name>
<evidence type="ECO:0000256" key="1">
    <source>
        <dbReference type="SAM" id="Phobius"/>
    </source>
</evidence>
<gene>
    <name evidence="3" type="ORF">PMEA_00014411</name>
</gene>
<evidence type="ECO:0000259" key="2">
    <source>
        <dbReference type="Pfam" id="PF12770"/>
    </source>
</evidence>
<organism evidence="3 4">
    <name type="scientific">Pocillopora meandrina</name>
    <dbReference type="NCBI Taxonomy" id="46732"/>
    <lineage>
        <taxon>Eukaryota</taxon>
        <taxon>Metazoa</taxon>
        <taxon>Cnidaria</taxon>
        <taxon>Anthozoa</taxon>
        <taxon>Hexacorallia</taxon>
        <taxon>Scleractinia</taxon>
        <taxon>Astrocoeniina</taxon>
        <taxon>Pocilloporidae</taxon>
        <taxon>Pocillopora</taxon>
    </lineage>
</organism>
<dbReference type="EMBL" id="CALNXJ010000025">
    <property type="protein sequence ID" value="CAH3130453.1"/>
    <property type="molecule type" value="Genomic_DNA"/>
</dbReference>
<comment type="caution">
    <text evidence="3">The sequence shown here is derived from an EMBL/GenBank/DDBJ whole genome shotgun (WGS) entry which is preliminary data.</text>
</comment>
<dbReference type="PANTHER" id="PTHR10098:SF108">
    <property type="entry name" value="TETRATRICOPEPTIDE REPEAT PROTEIN 28"/>
    <property type="match status" value="1"/>
</dbReference>
<accession>A0AAU9WYN0</accession>
<dbReference type="AlphaFoldDB" id="A0AAU9WYN0"/>
<evidence type="ECO:0000313" key="4">
    <source>
        <dbReference type="Proteomes" id="UP001159428"/>
    </source>
</evidence>
<dbReference type="Proteomes" id="UP001159428">
    <property type="component" value="Unassembled WGS sequence"/>
</dbReference>
<sequence>MVTKYQPGDSLTPSASRISLRWVPLSTVFVAISGPYVYFWVCLSENNIQKREVHVNNYKYENELKVFIQLLNKTALKEIGARDTVTIENPPLDSPTEEEVANNVTRVDVRHSQSSALKKLHDIIVTPIADLIEGNDEITFVPEGPFCLVPYTALQDSNSSYLSDSFRIRVLPSLTTLQLIHDCPADFHMKTGALLVGDPCFKHIIYEGTLLVQLTGARKEVEMIGRILNVSPLTGEMATKQEVLKRISSVALVHIAAHGKKETGEVILAPNATRENPQPQEKDYLLTMKDVIEAGLRARLVVLSCCHTARGEVMAEGVVGMARALLAAGARSVVVTLWAIDDEGTLEFMSFFYDALGKGKKASEALNQAMKCMREIEKFKEVIYWAPFVLIGDDVQLDFKDISKLK</sequence>
<feature type="domain" description="CHAT" evidence="2">
    <location>
        <begin position="116"/>
        <end position="393"/>
    </location>
</feature>
<feature type="transmembrane region" description="Helical" evidence="1">
    <location>
        <begin position="20"/>
        <end position="41"/>
    </location>
</feature>
<dbReference type="InterPro" id="IPR024983">
    <property type="entry name" value="CHAT_dom"/>
</dbReference>
<dbReference type="Pfam" id="PF12770">
    <property type="entry name" value="CHAT"/>
    <property type="match status" value="1"/>
</dbReference>